<protein>
    <submittedName>
        <fullName evidence="2">Uncharacterized protein</fullName>
    </submittedName>
</protein>
<reference evidence="2" key="1">
    <citation type="submission" date="2016-11" db="UniProtKB">
        <authorList>
            <consortium name="WormBaseParasite"/>
        </authorList>
    </citation>
    <scope>IDENTIFICATION</scope>
    <source>
        <strain evidence="2">KR3021</strain>
    </source>
</reference>
<evidence type="ECO:0000313" key="2">
    <source>
        <dbReference type="WBParaSite" id="RSKR_0000991050.1"/>
    </source>
</evidence>
<organism evidence="1 2">
    <name type="scientific">Rhabditophanes sp. KR3021</name>
    <dbReference type="NCBI Taxonomy" id="114890"/>
    <lineage>
        <taxon>Eukaryota</taxon>
        <taxon>Metazoa</taxon>
        <taxon>Ecdysozoa</taxon>
        <taxon>Nematoda</taxon>
        <taxon>Chromadorea</taxon>
        <taxon>Rhabditida</taxon>
        <taxon>Tylenchina</taxon>
        <taxon>Panagrolaimomorpha</taxon>
        <taxon>Strongyloidoidea</taxon>
        <taxon>Alloionematidae</taxon>
        <taxon>Rhabditophanes</taxon>
    </lineage>
</organism>
<dbReference type="WBParaSite" id="RSKR_0000991050.1">
    <property type="protein sequence ID" value="RSKR_0000991050.1"/>
    <property type="gene ID" value="RSKR_0000991050"/>
</dbReference>
<name>A0AC35UBA4_9BILA</name>
<proteinExistence type="predicted"/>
<accession>A0AC35UBA4</accession>
<dbReference type="Proteomes" id="UP000095286">
    <property type="component" value="Unplaced"/>
</dbReference>
<evidence type="ECO:0000313" key="1">
    <source>
        <dbReference type="Proteomes" id="UP000095286"/>
    </source>
</evidence>
<sequence>MRSSNLKTSLIPSDKSAFESTRKIRRSVSFSLPDDKRNKEEDVKNDSQTSESSKNPIQENLGKTRKNRDTSAGRQLKLDLIDTSSLESFPSPPTSVRTIVIPNSTMKIHIKKKVCCLQNLFI</sequence>